<organism evidence="3 4">
    <name type="scientific">Zasmidium cellare ATCC 36951</name>
    <dbReference type="NCBI Taxonomy" id="1080233"/>
    <lineage>
        <taxon>Eukaryota</taxon>
        <taxon>Fungi</taxon>
        <taxon>Dikarya</taxon>
        <taxon>Ascomycota</taxon>
        <taxon>Pezizomycotina</taxon>
        <taxon>Dothideomycetes</taxon>
        <taxon>Dothideomycetidae</taxon>
        <taxon>Mycosphaerellales</taxon>
        <taxon>Mycosphaerellaceae</taxon>
        <taxon>Zasmidium</taxon>
    </lineage>
</organism>
<feature type="domain" description="Alpha-L-rhamnosidase C-terminal" evidence="2">
    <location>
        <begin position="561"/>
        <end position="626"/>
    </location>
</feature>
<dbReference type="InterPro" id="IPR008928">
    <property type="entry name" value="6-hairpin_glycosidase_sf"/>
</dbReference>
<dbReference type="InterPro" id="IPR035398">
    <property type="entry name" value="Bac_rhamnosid_C"/>
</dbReference>
<proteinExistence type="predicted"/>
<dbReference type="InterPro" id="IPR035396">
    <property type="entry name" value="Bac_rhamnosid6H"/>
</dbReference>
<dbReference type="PANTHER" id="PTHR34987">
    <property type="entry name" value="C, PUTATIVE (AFU_ORTHOLOGUE AFUA_3G02880)-RELATED"/>
    <property type="match status" value="1"/>
</dbReference>
<dbReference type="Pfam" id="PF17390">
    <property type="entry name" value="Bac_rhamnosid_C"/>
    <property type="match status" value="1"/>
</dbReference>
<feature type="domain" description="Alpha-L-rhamnosidase six-hairpin glycosidase" evidence="1">
    <location>
        <begin position="196"/>
        <end position="410"/>
    </location>
</feature>
<dbReference type="GO" id="GO:0016787">
    <property type="term" value="F:hydrolase activity"/>
    <property type="evidence" value="ECO:0007669"/>
    <property type="project" value="UniProtKB-KW"/>
</dbReference>
<name>A0A6A6CDY3_ZASCE</name>
<evidence type="ECO:0000259" key="1">
    <source>
        <dbReference type="Pfam" id="PF17389"/>
    </source>
</evidence>
<dbReference type="Gene3D" id="2.60.420.10">
    <property type="entry name" value="Maltose phosphorylase, domain 3"/>
    <property type="match status" value="1"/>
</dbReference>
<dbReference type="AlphaFoldDB" id="A0A6A6CDY3"/>
<dbReference type="Proteomes" id="UP000799537">
    <property type="component" value="Unassembled WGS sequence"/>
</dbReference>
<dbReference type="InterPro" id="IPR012341">
    <property type="entry name" value="6hp_glycosidase-like_sf"/>
</dbReference>
<dbReference type="OrthoDB" id="10036721at2759"/>
<dbReference type="Pfam" id="PF17389">
    <property type="entry name" value="Bac_rhamnosid6H"/>
    <property type="match status" value="1"/>
</dbReference>
<reference evidence="3" key="1">
    <citation type="journal article" date="2020" name="Stud. Mycol.">
        <title>101 Dothideomycetes genomes: a test case for predicting lifestyles and emergence of pathogens.</title>
        <authorList>
            <person name="Haridas S."/>
            <person name="Albert R."/>
            <person name="Binder M."/>
            <person name="Bloem J."/>
            <person name="Labutti K."/>
            <person name="Salamov A."/>
            <person name="Andreopoulos B."/>
            <person name="Baker S."/>
            <person name="Barry K."/>
            <person name="Bills G."/>
            <person name="Bluhm B."/>
            <person name="Cannon C."/>
            <person name="Castanera R."/>
            <person name="Culley D."/>
            <person name="Daum C."/>
            <person name="Ezra D."/>
            <person name="Gonzalez J."/>
            <person name="Henrissat B."/>
            <person name="Kuo A."/>
            <person name="Liang C."/>
            <person name="Lipzen A."/>
            <person name="Lutzoni F."/>
            <person name="Magnuson J."/>
            <person name="Mondo S."/>
            <person name="Nolan M."/>
            <person name="Ohm R."/>
            <person name="Pangilinan J."/>
            <person name="Park H.-J."/>
            <person name="Ramirez L."/>
            <person name="Alfaro M."/>
            <person name="Sun H."/>
            <person name="Tritt A."/>
            <person name="Yoshinaga Y."/>
            <person name="Zwiers L.-H."/>
            <person name="Turgeon B."/>
            <person name="Goodwin S."/>
            <person name="Spatafora J."/>
            <person name="Crous P."/>
            <person name="Grigoriev I."/>
        </authorList>
    </citation>
    <scope>NUCLEOTIDE SEQUENCE</scope>
    <source>
        <strain evidence="3">ATCC 36951</strain>
    </source>
</reference>
<dbReference type="Gene3D" id="1.50.10.10">
    <property type="match status" value="1"/>
</dbReference>
<dbReference type="RefSeq" id="XP_033665329.1">
    <property type="nucleotide sequence ID" value="XM_033817623.1"/>
</dbReference>
<evidence type="ECO:0000313" key="3">
    <source>
        <dbReference type="EMBL" id="KAF2164440.1"/>
    </source>
</evidence>
<dbReference type="GO" id="GO:0005975">
    <property type="term" value="P:carbohydrate metabolic process"/>
    <property type="evidence" value="ECO:0007669"/>
    <property type="project" value="InterPro"/>
</dbReference>
<evidence type="ECO:0000259" key="2">
    <source>
        <dbReference type="Pfam" id="PF17390"/>
    </source>
</evidence>
<dbReference type="GeneID" id="54570895"/>
<keyword evidence="4" id="KW-1185">Reference proteome</keyword>
<dbReference type="SUPFAM" id="SSF48208">
    <property type="entry name" value="Six-hairpin glycosidases"/>
    <property type="match status" value="1"/>
</dbReference>
<keyword evidence="3" id="KW-0378">Hydrolase</keyword>
<dbReference type="PANTHER" id="PTHR34987:SF5">
    <property type="entry name" value="ALPHA-RHAMNOSIDASE"/>
    <property type="match status" value="1"/>
</dbReference>
<sequence length="666" mass="72739">MSSSCFKLDPGTPPTALFKNSIGTTHGLTRASFRGPWDKNNLSPWSRQVEPVRVLNEQHKVIQGYGHGPRITLSNRTKSMVVCDFGKEVGGVLSVNYSASGSGKLGVAFTEALNFTGPVSDNSNGGTGSDGALYADISAPKATSGSYTTPYEKMRGGFRYAIVFIETNGTLDVTITGVAVYISFQPNWSNLRAYGGYFDSSDELLNRIWYASAYTIQTTTIPPHTGRVWPNPADGWLNNADLQVNGTSVLVDGAKRDRAVWAGDLGIASARNAVQVLYDFQNATTGEFPMVTPPISFYGSDTYHLITMIATHDFILYSNDMAFLNQNFEDYKKAMTFILSKVDETGLLNVTGASNWGRKALDAGRSTDGNMLLYGALTTGVSLAQWLGEQELAREWEAVAVKLKAPVNSPSYNWDPKKGAFKNTDIDASIHPEDGNSMALYFGGANTSYEEQISNYLPTNWNSIGAITPEQPGNIVPFIEGYEVNGHFRIHQTQRALDLIRRSWGWYLNNPYGTRSMMIEGYYEDGSFRYANDPTKEGSYPSHAHGWSTAPAEALISYVVGLRPTAPGGKTWVLEPQMGDLENAQGGFTTPTGKFSASWEVERGGYRLTYDTPSGTSGIVRVRSSRGKPGAVLLDGRRVDGVTFDRRTGLTESKASGGRHTVVLRY</sequence>
<dbReference type="EMBL" id="ML993604">
    <property type="protein sequence ID" value="KAF2164440.1"/>
    <property type="molecule type" value="Genomic_DNA"/>
</dbReference>
<gene>
    <name evidence="3" type="ORF">M409DRAFT_67947</name>
</gene>
<protein>
    <submittedName>
        <fullName evidence="3">Glycoside hydrolase family 78 protein</fullName>
    </submittedName>
</protein>
<accession>A0A6A6CDY3</accession>
<evidence type="ECO:0000313" key="4">
    <source>
        <dbReference type="Proteomes" id="UP000799537"/>
    </source>
</evidence>